<name>M0C5Q4_9EURY</name>
<evidence type="ECO:0000313" key="3">
    <source>
        <dbReference type="Proteomes" id="UP000011657"/>
    </source>
</evidence>
<accession>M0C5Q4</accession>
<evidence type="ECO:0000313" key="2">
    <source>
        <dbReference type="EMBL" id="ELZ18515.1"/>
    </source>
</evidence>
<keyword evidence="3" id="KW-1185">Reference proteome</keyword>
<reference evidence="2 3" key="1">
    <citation type="journal article" date="2014" name="PLoS Genet.">
        <title>Phylogenetically driven sequencing of extremely halophilic archaea reveals strategies for static and dynamic osmo-response.</title>
        <authorList>
            <person name="Becker E.A."/>
            <person name="Seitzer P.M."/>
            <person name="Tritt A."/>
            <person name="Larsen D."/>
            <person name="Krusor M."/>
            <person name="Yao A.I."/>
            <person name="Wu D."/>
            <person name="Madern D."/>
            <person name="Eisen J.A."/>
            <person name="Darling A.E."/>
            <person name="Facciotti M.T."/>
        </authorList>
    </citation>
    <scope>NUCLEOTIDE SEQUENCE [LARGE SCALE GENOMIC DNA]</scope>
    <source>
        <strain evidence="2 3">JCM 13891</strain>
    </source>
</reference>
<keyword evidence="1" id="KW-0472">Membrane</keyword>
<evidence type="ECO:0000256" key="1">
    <source>
        <dbReference type="SAM" id="Phobius"/>
    </source>
</evidence>
<sequence>MDRVRGSSAEPTADDSGSWFDRARAKYGLGTLLVAAGVVLFLFPEPVTSTAGLVLIGAGVLIWLAGRFQ</sequence>
<feature type="transmembrane region" description="Helical" evidence="1">
    <location>
        <begin position="49"/>
        <end position="66"/>
    </location>
</feature>
<protein>
    <submittedName>
        <fullName evidence="2">Uncharacterized protein</fullName>
    </submittedName>
</protein>
<gene>
    <name evidence="2" type="ORF">C477_10628</name>
</gene>
<dbReference type="Proteomes" id="UP000011657">
    <property type="component" value="Unassembled WGS sequence"/>
</dbReference>
<proteinExistence type="predicted"/>
<organism evidence="2 3">
    <name type="scientific">Haloterrigena salina JCM 13891</name>
    <dbReference type="NCBI Taxonomy" id="1227488"/>
    <lineage>
        <taxon>Archaea</taxon>
        <taxon>Methanobacteriati</taxon>
        <taxon>Methanobacteriota</taxon>
        <taxon>Stenosarchaea group</taxon>
        <taxon>Halobacteria</taxon>
        <taxon>Halobacteriales</taxon>
        <taxon>Natrialbaceae</taxon>
        <taxon>Haloterrigena</taxon>
    </lineage>
</organism>
<comment type="caution">
    <text evidence="2">The sequence shown here is derived from an EMBL/GenBank/DDBJ whole genome shotgun (WGS) entry which is preliminary data.</text>
</comment>
<dbReference type="AlphaFoldDB" id="M0C5Q4"/>
<dbReference type="EMBL" id="AOIS01000036">
    <property type="protein sequence ID" value="ELZ18515.1"/>
    <property type="molecule type" value="Genomic_DNA"/>
</dbReference>
<keyword evidence="1" id="KW-1133">Transmembrane helix</keyword>
<keyword evidence="1" id="KW-0812">Transmembrane</keyword>
<feature type="transmembrane region" description="Helical" evidence="1">
    <location>
        <begin position="27"/>
        <end position="43"/>
    </location>
</feature>
<dbReference type="PATRIC" id="fig|1227488.3.peg.2102"/>